<evidence type="ECO:0000313" key="2">
    <source>
        <dbReference type="EMBL" id="RCS70178.1"/>
    </source>
</evidence>
<dbReference type="Proteomes" id="UP000252479">
    <property type="component" value="Unassembled WGS sequence"/>
</dbReference>
<proteinExistence type="predicted"/>
<feature type="transmembrane region" description="Helical" evidence="1">
    <location>
        <begin position="6"/>
        <end position="22"/>
    </location>
</feature>
<keyword evidence="1" id="KW-0812">Transmembrane</keyword>
<dbReference type="InterPro" id="IPR015943">
    <property type="entry name" value="WD40/YVTN_repeat-like_dom_sf"/>
</dbReference>
<evidence type="ECO:0000313" key="3">
    <source>
        <dbReference type="Proteomes" id="UP000252479"/>
    </source>
</evidence>
<reference evidence="2 3" key="1">
    <citation type="journal article" date="2017" name="Elife">
        <title>Extensive horizontal gene transfer in cheese-associated bacteria.</title>
        <authorList>
            <person name="Bonham K.S."/>
            <person name="Wolfe B.E."/>
            <person name="Dutton R.J."/>
        </authorList>
    </citation>
    <scope>NUCLEOTIDE SEQUENCE [LARGE SCALE GENOMIC DNA]</scope>
    <source>
        <strain evidence="2 3">JB196</strain>
    </source>
</reference>
<comment type="caution">
    <text evidence="2">The sequence shown here is derived from an EMBL/GenBank/DDBJ whole genome shotgun (WGS) entry which is preliminary data.</text>
</comment>
<dbReference type="EMBL" id="QPGL01000002">
    <property type="protein sequence ID" value="RCS70178.1"/>
    <property type="molecule type" value="Genomic_DNA"/>
</dbReference>
<keyword evidence="3" id="KW-1185">Reference proteome</keyword>
<evidence type="ECO:0000256" key="1">
    <source>
        <dbReference type="SAM" id="Phobius"/>
    </source>
</evidence>
<name>A0A368LHL0_9VIBR</name>
<sequence length="236" mass="26137">MEAIVVGIVIFAATILICILIIKPRKKTQETQEVIDIPRLEDGMKLATGDTLYWYQGVPVKCQQSSNSIWKVGQFRREGYSSNRDDTITLLENGERKLIVKVYEGASVKALCVANNGTFVFSAHHDPDVRMGGIVVLNKDQKEVFKVESSTNLISSSISDNAQYLALSFAGSYDKTDPHAEKVEVFDITTGEVVTSINKTNDIRYADIVVTEPNGDVLAYLNDEYIGLIRAGTHQD</sequence>
<dbReference type="Gene3D" id="2.130.10.10">
    <property type="entry name" value="YVTN repeat-like/Quinoprotein amine dehydrogenase"/>
    <property type="match status" value="1"/>
</dbReference>
<keyword evidence="1" id="KW-0472">Membrane</keyword>
<evidence type="ECO:0008006" key="4">
    <source>
        <dbReference type="Google" id="ProtNLM"/>
    </source>
</evidence>
<protein>
    <recommendedName>
        <fullName evidence="4">WD40 repeat domain-containing protein</fullName>
    </recommendedName>
</protein>
<keyword evidence="1" id="KW-1133">Transmembrane helix</keyword>
<dbReference type="InterPro" id="IPR011044">
    <property type="entry name" value="Quino_amine_DH_bsu"/>
</dbReference>
<organism evidence="2 3">
    <name type="scientific">Vibrio casei</name>
    <dbReference type="NCBI Taxonomy" id="673372"/>
    <lineage>
        <taxon>Bacteria</taxon>
        <taxon>Pseudomonadati</taxon>
        <taxon>Pseudomonadota</taxon>
        <taxon>Gammaproteobacteria</taxon>
        <taxon>Vibrionales</taxon>
        <taxon>Vibrionaceae</taxon>
        <taxon>Vibrio</taxon>
    </lineage>
</organism>
<dbReference type="AlphaFoldDB" id="A0A368LHL0"/>
<gene>
    <name evidence="2" type="ORF">CIK83_11990</name>
</gene>
<accession>A0A368LHL0</accession>
<dbReference type="SUPFAM" id="SSF50969">
    <property type="entry name" value="YVTN repeat-like/Quinoprotein amine dehydrogenase"/>
    <property type="match status" value="1"/>
</dbReference>